<accession>A0A0F9JWB2</accession>
<dbReference type="AlphaFoldDB" id="A0A0F9JWB2"/>
<dbReference type="EMBL" id="LAZR01015210">
    <property type="protein sequence ID" value="KKM14178.1"/>
    <property type="molecule type" value="Genomic_DNA"/>
</dbReference>
<evidence type="ECO:0000256" key="1">
    <source>
        <dbReference type="SAM" id="MobiDB-lite"/>
    </source>
</evidence>
<organism evidence="2">
    <name type="scientific">marine sediment metagenome</name>
    <dbReference type="NCBI Taxonomy" id="412755"/>
    <lineage>
        <taxon>unclassified sequences</taxon>
        <taxon>metagenomes</taxon>
        <taxon>ecological metagenomes</taxon>
    </lineage>
</organism>
<sequence>MKTAPELQHIVEQIAQKHGLDLDRPGAYLRLQLEGHGQLVIENLGAGALGARISVTNYIEVGSDYVADPQVVVCSAYRTEDASEGTQPVWLPLEFTELFGGWRLYAELDQTNDGLLLHDPVGQSELAQYSDRVLARNLIRHGWLERAERRNTPVRSWTQEEICARDIRVETLPEHHLDKENSQRKEGDYGNHEAAA</sequence>
<comment type="caution">
    <text evidence="2">The sequence shown here is derived from an EMBL/GenBank/DDBJ whole genome shotgun (WGS) entry which is preliminary data.</text>
</comment>
<reference evidence="2" key="1">
    <citation type="journal article" date="2015" name="Nature">
        <title>Complex archaea that bridge the gap between prokaryotes and eukaryotes.</title>
        <authorList>
            <person name="Spang A."/>
            <person name="Saw J.H."/>
            <person name="Jorgensen S.L."/>
            <person name="Zaremba-Niedzwiedzka K."/>
            <person name="Martijn J."/>
            <person name="Lind A.E."/>
            <person name="van Eijk R."/>
            <person name="Schleper C."/>
            <person name="Guy L."/>
            <person name="Ettema T.J."/>
        </authorList>
    </citation>
    <scope>NUCLEOTIDE SEQUENCE</scope>
</reference>
<protein>
    <submittedName>
        <fullName evidence="2">Uncharacterized protein</fullName>
    </submittedName>
</protein>
<feature type="region of interest" description="Disordered" evidence="1">
    <location>
        <begin position="173"/>
        <end position="196"/>
    </location>
</feature>
<name>A0A0F9JWB2_9ZZZZ</name>
<proteinExistence type="predicted"/>
<evidence type="ECO:0000313" key="2">
    <source>
        <dbReference type="EMBL" id="KKM14178.1"/>
    </source>
</evidence>
<gene>
    <name evidence="2" type="ORF">LCGC14_1708740</name>
</gene>